<dbReference type="AlphaFoldDB" id="A0A2L2T693"/>
<protein>
    <submittedName>
        <fullName evidence="2">Uncharacterized protein</fullName>
    </submittedName>
</protein>
<feature type="compositionally biased region" description="Polar residues" evidence="1">
    <location>
        <begin position="22"/>
        <end position="38"/>
    </location>
</feature>
<dbReference type="Proteomes" id="UP000245910">
    <property type="component" value="Chromosome II"/>
</dbReference>
<reference evidence="3" key="1">
    <citation type="submission" date="2014-10" db="EMBL/GenBank/DDBJ databases">
        <authorList>
            <person name="King R."/>
        </authorList>
    </citation>
    <scope>NUCLEOTIDE SEQUENCE [LARGE SCALE GENOMIC DNA]</scope>
    <source>
        <strain evidence="3">A3/5</strain>
    </source>
</reference>
<proteinExistence type="predicted"/>
<feature type="region of interest" description="Disordered" evidence="1">
    <location>
        <begin position="238"/>
        <end position="344"/>
    </location>
</feature>
<feature type="region of interest" description="Disordered" evidence="1">
    <location>
        <begin position="484"/>
        <end position="504"/>
    </location>
</feature>
<keyword evidence="3" id="KW-1185">Reference proteome</keyword>
<feature type="compositionally biased region" description="Basic and acidic residues" evidence="1">
    <location>
        <begin position="279"/>
        <end position="292"/>
    </location>
</feature>
<dbReference type="OrthoDB" id="5037593at2759"/>
<feature type="region of interest" description="Disordered" evidence="1">
    <location>
        <begin position="1"/>
        <end position="38"/>
    </location>
</feature>
<organism evidence="2 3">
    <name type="scientific">Fusarium venenatum</name>
    <dbReference type="NCBI Taxonomy" id="56646"/>
    <lineage>
        <taxon>Eukaryota</taxon>
        <taxon>Fungi</taxon>
        <taxon>Dikarya</taxon>
        <taxon>Ascomycota</taxon>
        <taxon>Pezizomycotina</taxon>
        <taxon>Sordariomycetes</taxon>
        <taxon>Hypocreomycetidae</taxon>
        <taxon>Hypocreales</taxon>
        <taxon>Nectriaceae</taxon>
        <taxon>Fusarium</taxon>
    </lineage>
</organism>
<accession>A0A2L2T693</accession>
<dbReference type="EMBL" id="LN649230">
    <property type="protein sequence ID" value="CEI63273.1"/>
    <property type="molecule type" value="Genomic_DNA"/>
</dbReference>
<evidence type="ECO:0000313" key="3">
    <source>
        <dbReference type="Proteomes" id="UP000245910"/>
    </source>
</evidence>
<evidence type="ECO:0000313" key="2">
    <source>
        <dbReference type="EMBL" id="CEI63273.1"/>
    </source>
</evidence>
<evidence type="ECO:0000256" key="1">
    <source>
        <dbReference type="SAM" id="MobiDB-lite"/>
    </source>
</evidence>
<name>A0A2L2T693_9HYPO</name>
<sequence>MAATVVPRITGYHPTSLDDSLPTPTRTPIMQNGQPPHSDNTNLVWTDSFKISCIKELNDKKNFTPESLNYLMYLLGEEIRTQEHPPRLRIMVSTFLDLSATALSRGKPSKFLAPIYHRESKGHWSIVFVSEEIEVSSDTTYIRALHYDSQPHQKRSQDVMTKLTHWVEGHYGKDMKLRFWNVDGPVHDQRYGSGQFAVMAAVEFAKFGTINLKNPRTWDVNSGQLIMDILNGKRVALRQDPSQSTMDDTPSKLGRPKSAPSTALHKKQSGSEFPSYKGDMFKHPDTAPEPSHERRRGRSTSSIRSDRRSQTPSNLSRKWAGIVHGSAGSKPPFVDAREPTSKRRRIEGSLKLNMDNKDIIAQLPCPQLPTRSSLMEESDKRIADLHEKEQRLKGGEDALNENAQEFANYTKKFIDADSEHKSAEDQVDKKVQEKNAHVAKYRKAPAGFEDGLADEDMADIAEMLNTKLMEKVINPMRVNVEDKLKQKRKMSAMVKSLGDQRPGL</sequence>